<gene>
    <name evidence="1" type="ORF">GCM10017567_57100</name>
</gene>
<reference evidence="2" key="1">
    <citation type="journal article" date="2019" name="Int. J. Syst. Evol. Microbiol.">
        <title>The Global Catalogue of Microorganisms (GCM) 10K type strain sequencing project: providing services to taxonomists for standard genome sequencing and annotation.</title>
        <authorList>
            <consortium name="The Broad Institute Genomics Platform"/>
            <consortium name="The Broad Institute Genome Sequencing Center for Infectious Disease"/>
            <person name="Wu L."/>
            <person name="Ma J."/>
        </authorList>
    </citation>
    <scope>NUCLEOTIDE SEQUENCE [LARGE SCALE GENOMIC DNA]</scope>
    <source>
        <strain evidence="2">CGMCC 4.7680</strain>
    </source>
</reference>
<dbReference type="EMBL" id="BNAW01000030">
    <property type="protein sequence ID" value="GHG29904.1"/>
    <property type="molecule type" value="Genomic_DNA"/>
</dbReference>
<evidence type="ECO:0000313" key="2">
    <source>
        <dbReference type="Proteomes" id="UP000649955"/>
    </source>
</evidence>
<dbReference type="Proteomes" id="UP000649955">
    <property type="component" value="Unassembled WGS sequence"/>
</dbReference>
<keyword evidence="2" id="KW-1185">Reference proteome</keyword>
<organism evidence="1 2">
    <name type="scientific">Amycolatopsis bullii</name>
    <dbReference type="NCBI Taxonomy" id="941987"/>
    <lineage>
        <taxon>Bacteria</taxon>
        <taxon>Bacillati</taxon>
        <taxon>Actinomycetota</taxon>
        <taxon>Actinomycetes</taxon>
        <taxon>Pseudonocardiales</taxon>
        <taxon>Pseudonocardiaceae</taxon>
        <taxon>Amycolatopsis</taxon>
    </lineage>
</organism>
<protein>
    <submittedName>
        <fullName evidence="1">Uncharacterized protein</fullName>
    </submittedName>
</protein>
<proteinExistence type="predicted"/>
<evidence type="ECO:0000313" key="1">
    <source>
        <dbReference type="EMBL" id="GHG29904.1"/>
    </source>
</evidence>
<name>A0ABQ3KJE6_9PSEU</name>
<accession>A0ABQ3KJE6</accession>
<comment type="caution">
    <text evidence="1">The sequence shown here is derived from an EMBL/GenBank/DDBJ whole genome shotgun (WGS) entry which is preliminary data.</text>
</comment>
<sequence>MKWPGARRQLTIADARQALVSLPDVRWHDPESEEQARTQLQEIGAIVDRALRRVHASSDEARALKYAQARLTAFLAGWGDPDLIAPTHLAPMYQSLIDALRALSLRLATNGNADPPGDPDDPVSRT</sequence>